<dbReference type="AlphaFoldDB" id="A0A1W2D3K0"/>
<reference evidence="1 2" key="1">
    <citation type="submission" date="2017-04" db="EMBL/GenBank/DDBJ databases">
        <authorList>
            <person name="Afonso C.L."/>
            <person name="Miller P.J."/>
            <person name="Scott M.A."/>
            <person name="Spackman E."/>
            <person name="Goraichik I."/>
            <person name="Dimitrov K.M."/>
            <person name="Suarez D.L."/>
            <person name="Swayne D.E."/>
        </authorList>
    </citation>
    <scope>NUCLEOTIDE SEQUENCE [LARGE SCALE GENOMIC DNA]</scope>
    <source>
        <strain evidence="1 2">DSM 19625</strain>
    </source>
</reference>
<keyword evidence="2" id="KW-1185">Reference proteome</keyword>
<proteinExistence type="predicted"/>
<evidence type="ECO:0000313" key="1">
    <source>
        <dbReference type="EMBL" id="SMC91628.1"/>
    </source>
</evidence>
<gene>
    <name evidence="1" type="ORF">SAMN04488101_105198</name>
</gene>
<evidence type="ECO:0000313" key="2">
    <source>
        <dbReference type="Proteomes" id="UP000192678"/>
    </source>
</evidence>
<protein>
    <submittedName>
        <fullName evidence="1">Uncharacterized protein</fullName>
    </submittedName>
</protein>
<sequence length="138" mass="15649">MKKFIILLLCTATLGLVSCKKDTIIQDTPNRTYNFTIQPNQWVLSQDGLTYTYEWRHNAIDQITVDDEGVLVYLSHPINSNSYIQLPYTFNVDAYSYELFNGGVAIDIQSSDNQDVQPIRPTRAIVAKVVVIPSLYAD</sequence>
<dbReference type="Proteomes" id="UP000192678">
    <property type="component" value="Unassembled WGS sequence"/>
</dbReference>
<dbReference type="PROSITE" id="PS51257">
    <property type="entry name" value="PROKAR_LIPOPROTEIN"/>
    <property type="match status" value="1"/>
</dbReference>
<dbReference type="OrthoDB" id="672896at2"/>
<accession>A0A1W2D3K0</accession>
<organism evidence="1 2">
    <name type="scientific">Pedobacter nyackensis</name>
    <dbReference type="NCBI Taxonomy" id="475255"/>
    <lineage>
        <taxon>Bacteria</taxon>
        <taxon>Pseudomonadati</taxon>
        <taxon>Bacteroidota</taxon>
        <taxon>Sphingobacteriia</taxon>
        <taxon>Sphingobacteriales</taxon>
        <taxon>Sphingobacteriaceae</taxon>
        <taxon>Pedobacter</taxon>
    </lineage>
</organism>
<dbReference type="RefSeq" id="WP_084289534.1">
    <property type="nucleotide sequence ID" value="NZ_FWYB01000005.1"/>
</dbReference>
<dbReference type="EMBL" id="FWYB01000005">
    <property type="protein sequence ID" value="SMC91628.1"/>
    <property type="molecule type" value="Genomic_DNA"/>
</dbReference>
<name>A0A1W2D3K0_9SPHI</name>